<gene>
    <name evidence="1" type="ORF">KH315_09525</name>
</gene>
<sequence length="107" mass="12421">MKLNQTYPLMDLLDALTAASDNTRELAKQLKAERRHMTVFTVYEAENMLSVSPHARVTLTRKESDDRWAGYMETSAYRDGERVPVAVNRKEYVLTANDDFSRFEIQM</sequence>
<dbReference type="EMBL" id="JAGZYH010000033">
    <property type="protein sequence ID" value="MBS6622382.1"/>
    <property type="molecule type" value="Genomic_DNA"/>
</dbReference>
<accession>A0A9E1M189</accession>
<dbReference type="Proteomes" id="UP000811365">
    <property type="component" value="Unassembled WGS sequence"/>
</dbReference>
<evidence type="ECO:0000313" key="1">
    <source>
        <dbReference type="EMBL" id="MBS6622382.1"/>
    </source>
</evidence>
<comment type="caution">
    <text evidence="1">The sequence shown here is derived from an EMBL/GenBank/DDBJ whole genome shotgun (WGS) entry which is preliminary data.</text>
</comment>
<organism evidence="1 2">
    <name type="scientific">Faecalibacterium prausnitzii</name>
    <dbReference type="NCBI Taxonomy" id="853"/>
    <lineage>
        <taxon>Bacteria</taxon>
        <taxon>Bacillati</taxon>
        <taxon>Bacillota</taxon>
        <taxon>Clostridia</taxon>
        <taxon>Eubacteriales</taxon>
        <taxon>Oscillospiraceae</taxon>
        <taxon>Faecalibacterium</taxon>
    </lineage>
</organism>
<reference evidence="1" key="1">
    <citation type="submission" date="2021-02" db="EMBL/GenBank/DDBJ databases">
        <title>Infant gut strain persistence is associated with maternal origin, phylogeny, and functional potential including surface adhesion and iron acquisition.</title>
        <authorList>
            <person name="Lou Y.C."/>
        </authorList>
    </citation>
    <scope>NUCLEOTIDE SEQUENCE</scope>
    <source>
        <strain evidence="1">L2_039_000G1_dasL2_039_000G1_maxbin2.maxbin.077</strain>
    </source>
</reference>
<proteinExistence type="predicted"/>
<protein>
    <submittedName>
        <fullName evidence="1">Uncharacterized protein</fullName>
    </submittedName>
</protein>
<name>A0A9E1M189_9FIRM</name>
<evidence type="ECO:0000313" key="2">
    <source>
        <dbReference type="Proteomes" id="UP000811365"/>
    </source>
</evidence>
<dbReference type="AlphaFoldDB" id="A0A9E1M189"/>